<dbReference type="SUPFAM" id="SSF53067">
    <property type="entry name" value="Actin-like ATPase domain"/>
    <property type="match status" value="1"/>
</dbReference>
<dbReference type="RefSeq" id="WP_250223278.1">
    <property type="nucleotide sequence ID" value="NZ_CP097762.1"/>
</dbReference>
<keyword evidence="10" id="KW-1185">Reference proteome</keyword>
<comment type="subcellular location">
    <subcellularLocation>
        <location evidence="7">Cytoplasm</location>
    </subcellularLocation>
</comment>
<dbReference type="NCBIfam" id="TIGR00329">
    <property type="entry name" value="gcp_kae1"/>
    <property type="match status" value="1"/>
</dbReference>
<dbReference type="NCBIfam" id="TIGR03723">
    <property type="entry name" value="T6A_TsaD_YgjD"/>
    <property type="match status" value="1"/>
</dbReference>
<feature type="binding site" evidence="7">
    <location>
        <position position="115"/>
    </location>
    <ligand>
        <name>Fe cation</name>
        <dbReference type="ChEBI" id="CHEBI:24875"/>
    </ligand>
</feature>
<keyword evidence="7" id="KW-0963">Cytoplasm</keyword>
<dbReference type="InterPro" id="IPR017861">
    <property type="entry name" value="KAE1/TsaD"/>
</dbReference>
<feature type="binding site" evidence="7">
    <location>
        <position position="272"/>
    </location>
    <ligand>
        <name>substrate</name>
    </ligand>
</feature>
<sequence length="339" mass="36950">MRILGIETSCDETGVAVYDKYQGLLAHQTYAQNILHADYGGVIPELAARDHIVKIIPLILSVLDQANSSPKDINGIAYTAGPGLVGALLVGATTAKALAYAWKVPAIDINHMEAHLLSPMLEKTPINFPFIALLISGGHTQLVLARDLGKYEILGESTDDAVGEVFDKIAVLLGIKYPGGALLSKMAQQGVSGRYIFPRPMIDRPGLSFSFSGLKTFVARTILSSFYNAQNYADIARAFEDAIVDTLVIKCRRALDQTGLKSLVISGGVSANCVLRSNLLKMMRIRDGKLFYPRIEFCTDNGAMIAYVGCIRLQVGLINRDLSILVRPKWSLEELPKIR</sequence>
<dbReference type="PRINTS" id="PR00789">
    <property type="entry name" value="OSIALOPTASE"/>
</dbReference>
<evidence type="ECO:0000313" key="10">
    <source>
        <dbReference type="Proteomes" id="UP001056834"/>
    </source>
</evidence>
<dbReference type="GO" id="GO:0061711">
    <property type="term" value="F:tRNA N(6)-L-threonylcarbamoyladenine synthase activity"/>
    <property type="evidence" value="ECO:0007669"/>
    <property type="project" value="UniProtKB-EC"/>
</dbReference>
<keyword evidence="1 7" id="KW-0808">Transferase</keyword>
<name>A0ABY4SUX8_9ENTR</name>
<keyword evidence="4 7" id="KW-0408">Iron</keyword>
<evidence type="ECO:0000259" key="8">
    <source>
        <dbReference type="Pfam" id="PF00814"/>
    </source>
</evidence>
<feature type="binding site" evidence="7">
    <location>
        <begin position="134"/>
        <end position="138"/>
    </location>
    <ligand>
        <name>substrate</name>
    </ligand>
</feature>
<evidence type="ECO:0000256" key="3">
    <source>
        <dbReference type="ARBA" id="ARBA00022723"/>
    </source>
</evidence>
<proteinExistence type="inferred from homology"/>
<feature type="domain" description="Gcp-like" evidence="8">
    <location>
        <begin position="24"/>
        <end position="307"/>
    </location>
</feature>
<feature type="binding site" evidence="7">
    <location>
        <position position="111"/>
    </location>
    <ligand>
        <name>Fe cation</name>
        <dbReference type="ChEBI" id="CHEBI:24875"/>
    </ligand>
</feature>
<evidence type="ECO:0000256" key="1">
    <source>
        <dbReference type="ARBA" id="ARBA00022679"/>
    </source>
</evidence>
<dbReference type="InterPro" id="IPR022450">
    <property type="entry name" value="TsaD"/>
</dbReference>
<dbReference type="CDD" id="cd24133">
    <property type="entry name" value="ASKHA_NBD_TsaD_bac"/>
    <property type="match status" value="1"/>
</dbReference>
<dbReference type="PROSITE" id="PS01016">
    <property type="entry name" value="GLYCOPROTEASE"/>
    <property type="match status" value="1"/>
</dbReference>
<evidence type="ECO:0000256" key="4">
    <source>
        <dbReference type="ARBA" id="ARBA00023004"/>
    </source>
</evidence>
<comment type="function">
    <text evidence="7">Required for the formation of a threonylcarbamoyl group on adenosine at position 37 (t(6)A37) in tRNAs that read codons beginning with adenine. Is involved in the transfer of the threonylcarbamoyl moiety of threonylcarbamoyl-AMP (TC-AMP) to the N6 group of A37, together with TsaE and TsaB. TsaD likely plays a direct catalytic role in this reaction.</text>
</comment>
<dbReference type="InterPro" id="IPR017860">
    <property type="entry name" value="Peptidase_M22_CS"/>
</dbReference>
<organism evidence="9 10">
    <name type="scientific">Candidatus Blochmannia ocreatus</name>
    <name type="common">nom. nud.</name>
    <dbReference type="NCBI Taxonomy" id="251538"/>
    <lineage>
        <taxon>Bacteria</taxon>
        <taxon>Pseudomonadati</taxon>
        <taxon>Pseudomonadota</taxon>
        <taxon>Gammaproteobacteria</taxon>
        <taxon>Enterobacterales</taxon>
        <taxon>Enterobacteriaceae</taxon>
        <taxon>ant endosymbionts</taxon>
        <taxon>Candidatus Blochmanniella</taxon>
    </lineage>
</organism>
<dbReference type="Gene3D" id="3.30.420.40">
    <property type="match status" value="2"/>
</dbReference>
<protein>
    <recommendedName>
        <fullName evidence="7">tRNA N6-adenosine threonylcarbamoyltransferase</fullName>
        <ecNumber evidence="7">2.3.1.234</ecNumber>
    </recommendedName>
    <alternativeName>
        <fullName evidence="7">N6-L-threonylcarbamoyladenine synthase</fullName>
        <shortName evidence="7">t(6)A synthase</shortName>
    </alternativeName>
    <alternativeName>
        <fullName evidence="7">t(6)A37 threonylcarbamoyladenosine biosynthesis protein TsaD</fullName>
    </alternativeName>
    <alternativeName>
        <fullName evidence="7">tRNA threonylcarbamoyladenosine biosynthesis protein TsaD</fullName>
    </alternativeName>
</protein>
<keyword evidence="5 7" id="KW-0012">Acyltransferase</keyword>
<comment type="cofactor">
    <cofactor evidence="7">
        <name>Fe(2+)</name>
        <dbReference type="ChEBI" id="CHEBI:29033"/>
    </cofactor>
    <text evidence="7">Binds 1 Fe(2+) ion per subunit.</text>
</comment>
<evidence type="ECO:0000256" key="2">
    <source>
        <dbReference type="ARBA" id="ARBA00022694"/>
    </source>
</evidence>
<accession>A0ABY4SUX8</accession>
<keyword evidence="2 7" id="KW-0819">tRNA processing</keyword>
<gene>
    <name evidence="7 9" type="primary">tsaD</name>
    <name evidence="9" type="ORF">M9405_00190</name>
</gene>
<dbReference type="PANTHER" id="PTHR11735">
    <property type="entry name" value="TRNA N6-ADENOSINE THREONYLCARBAMOYLTRANSFERASE"/>
    <property type="match status" value="1"/>
</dbReference>
<feature type="binding site" evidence="7">
    <location>
        <position position="180"/>
    </location>
    <ligand>
        <name>substrate</name>
    </ligand>
</feature>
<feature type="binding site" evidence="7">
    <location>
        <position position="167"/>
    </location>
    <ligand>
        <name>substrate</name>
    </ligand>
</feature>
<reference evidence="9" key="1">
    <citation type="submission" date="2022-05" db="EMBL/GenBank/DDBJ databases">
        <title>Impact of host demography and evolutionary history on endosymbiont molecular evolution: a test in carpenter ants (Genus Camponotus) and their Blochmannia endosymbionts.</title>
        <authorList>
            <person name="Manthey J.D."/>
            <person name="Giron J.C."/>
            <person name="Hruska J.P."/>
        </authorList>
    </citation>
    <scope>NUCLEOTIDE SEQUENCE</scope>
    <source>
        <strain evidence="9">C-006</strain>
    </source>
</reference>
<evidence type="ECO:0000256" key="6">
    <source>
        <dbReference type="ARBA" id="ARBA00048117"/>
    </source>
</evidence>
<evidence type="ECO:0000313" key="9">
    <source>
        <dbReference type="EMBL" id="URJ25147.1"/>
    </source>
</evidence>
<dbReference type="InterPro" id="IPR043129">
    <property type="entry name" value="ATPase_NBD"/>
</dbReference>
<dbReference type="EC" id="2.3.1.234" evidence="7"/>
<evidence type="ECO:0000256" key="7">
    <source>
        <dbReference type="HAMAP-Rule" id="MF_01445"/>
    </source>
</evidence>
<keyword evidence="3 7" id="KW-0479">Metal-binding</keyword>
<evidence type="ECO:0000256" key="5">
    <source>
        <dbReference type="ARBA" id="ARBA00023315"/>
    </source>
</evidence>
<dbReference type="HAMAP" id="MF_01445">
    <property type="entry name" value="TsaD"/>
    <property type="match status" value="1"/>
</dbReference>
<comment type="caution">
    <text evidence="7">Lacks conserved residue(s) required for the propagation of feature annotation.</text>
</comment>
<dbReference type="Proteomes" id="UP001056834">
    <property type="component" value="Chromosome"/>
</dbReference>
<comment type="catalytic activity">
    <reaction evidence="6 7">
        <text>L-threonylcarbamoyladenylate + adenosine(37) in tRNA = N(6)-L-threonylcarbamoyladenosine(37) in tRNA + AMP + H(+)</text>
        <dbReference type="Rhea" id="RHEA:37059"/>
        <dbReference type="Rhea" id="RHEA-COMP:10162"/>
        <dbReference type="Rhea" id="RHEA-COMP:10163"/>
        <dbReference type="ChEBI" id="CHEBI:15378"/>
        <dbReference type="ChEBI" id="CHEBI:73682"/>
        <dbReference type="ChEBI" id="CHEBI:74411"/>
        <dbReference type="ChEBI" id="CHEBI:74418"/>
        <dbReference type="ChEBI" id="CHEBI:456215"/>
        <dbReference type="EC" id="2.3.1.234"/>
    </reaction>
</comment>
<feature type="binding site" evidence="7">
    <location>
        <position position="300"/>
    </location>
    <ligand>
        <name>Fe cation</name>
        <dbReference type="ChEBI" id="CHEBI:24875"/>
    </ligand>
</feature>
<dbReference type="InterPro" id="IPR000905">
    <property type="entry name" value="Gcp-like_dom"/>
</dbReference>
<dbReference type="EMBL" id="CP097762">
    <property type="protein sequence ID" value="URJ25147.1"/>
    <property type="molecule type" value="Genomic_DNA"/>
</dbReference>
<dbReference type="Pfam" id="PF00814">
    <property type="entry name" value="TsaD"/>
    <property type="match status" value="1"/>
</dbReference>
<comment type="similarity">
    <text evidence="7">Belongs to the KAE1 / TsaD family.</text>
</comment>
<dbReference type="PANTHER" id="PTHR11735:SF6">
    <property type="entry name" value="TRNA N6-ADENOSINE THREONYLCARBAMOYLTRANSFERASE, MITOCHONDRIAL"/>
    <property type="match status" value="1"/>
</dbReference>